<organism evidence="4 5">
    <name type="scientific">Arenibacter certesii</name>
    <dbReference type="NCBI Taxonomy" id="228955"/>
    <lineage>
        <taxon>Bacteria</taxon>
        <taxon>Pseudomonadati</taxon>
        <taxon>Bacteroidota</taxon>
        <taxon>Flavobacteriia</taxon>
        <taxon>Flavobacteriales</taxon>
        <taxon>Flavobacteriaceae</taxon>
        <taxon>Arenibacter</taxon>
    </lineage>
</organism>
<dbReference type="SUPFAM" id="SSF54593">
    <property type="entry name" value="Glyoxalase/Bleomycin resistance protein/Dihydroxybiphenyl dioxygenase"/>
    <property type="match status" value="1"/>
</dbReference>
<dbReference type="PROSITE" id="PS51819">
    <property type="entry name" value="VOC"/>
    <property type="match status" value="1"/>
</dbReference>
<keyword evidence="2" id="KW-0479">Metal-binding</keyword>
<dbReference type="GO" id="GO:0004493">
    <property type="term" value="F:methylmalonyl-CoA epimerase activity"/>
    <property type="evidence" value="ECO:0007669"/>
    <property type="project" value="TreeGrafter"/>
</dbReference>
<reference evidence="4" key="1">
    <citation type="journal article" date="2014" name="Int. J. Syst. Evol. Microbiol.">
        <title>Complete genome sequence of Corynebacterium casei LMG S-19264T (=DSM 44701T), isolated from a smear-ripened cheese.</title>
        <authorList>
            <consortium name="US DOE Joint Genome Institute (JGI-PGF)"/>
            <person name="Walter F."/>
            <person name="Albersmeier A."/>
            <person name="Kalinowski J."/>
            <person name="Ruckert C."/>
        </authorList>
    </citation>
    <scope>NUCLEOTIDE SEQUENCE</scope>
    <source>
        <strain evidence="4">KCTC 12113</strain>
    </source>
</reference>
<dbReference type="Pfam" id="PF13669">
    <property type="entry name" value="Glyoxalase_4"/>
    <property type="match status" value="1"/>
</dbReference>
<dbReference type="InterPro" id="IPR037523">
    <property type="entry name" value="VOC_core"/>
</dbReference>
<sequence>MNGISKQIHERMKKIEHLGIAVHNLETSNMLFEKLLGVSHYKIEEVASEGVRTSFFKSGPNKIELLEATDSESPIAKFLEKKGEGIHHVAFAVEDLEAEIARLTKEGFTVLNKTPKKGADNKLVAFLHPKSTNGVLIELCQEASSPPVEWGME</sequence>
<dbReference type="PANTHER" id="PTHR43048:SF3">
    <property type="entry name" value="METHYLMALONYL-COA EPIMERASE, MITOCHONDRIAL"/>
    <property type="match status" value="1"/>
</dbReference>
<dbReference type="EMBL" id="BMWP01000024">
    <property type="protein sequence ID" value="GGW43871.1"/>
    <property type="molecule type" value="Genomic_DNA"/>
</dbReference>
<comment type="similarity">
    <text evidence="1">Belongs to the methylmalonyl-CoA epimerase family.</text>
</comment>
<comment type="caution">
    <text evidence="4">The sequence shown here is derived from an EMBL/GenBank/DDBJ whole genome shotgun (WGS) entry which is preliminary data.</text>
</comment>
<evidence type="ECO:0000256" key="1">
    <source>
        <dbReference type="ARBA" id="ARBA00009308"/>
    </source>
</evidence>
<dbReference type="InterPro" id="IPR017515">
    <property type="entry name" value="MeMalonyl-CoA_epimerase"/>
</dbReference>
<evidence type="ECO:0000256" key="2">
    <source>
        <dbReference type="ARBA" id="ARBA00022723"/>
    </source>
</evidence>
<dbReference type="Proteomes" id="UP000634668">
    <property type="component" value="Unassembled WGS sequence"/>
</dbReference>
<reference evidence="4" key="2">
    <citation type="submission" date="2020-09" db="EMBL/GenBank/DDBJ databases">
        <authorList>
            <person name="Sun Q."/>
            <person name="Kim S."/>
        </authorList>
    </citation>
    <scope>NUCLEOTIDE SEQUENCE</scope>
    <source>
        <strain evidence="4">KCTC 12113</strain>
    </source>
</reference>
<gene>
    <name evidence="4" type="ORF">GCM10007383_30520</name>
</gene>
<dbReference type="PANTHER" id="PTHR43048">
    <property type="entry name" value="METHYLMALONYL-COA EPIMERASE"/>
    <property type="match status" value="1"/>
</dbReference>
<dbReference type="CDD" id="cd07249">
    <property type="entry name" value="MMCE"/>
    <property type="match status" value="1"/>
</dbReference>
<dbReference type="InterPro" id="IPR051785">
    <property type="entry name" value="MMCE/EMCE_epimerase"/>
</dbReference>
<dbReference type="AlphaFoldDB" id="A0A918J240"/>
<dbReference type="GO" id="GO:0046491">
    <property type="term" value="P:L-methylmalonyl-CoA metabolic process"/>
    <property type="evidence" value="ECO:0007669"/>
    <property type="project" value="TreeGrafter"/>
</dbReference>
<evidence type="ECO:0000259" key="3">
    <source>
        <dbReference type="PROSITE" id="PS51819"/>
    </source>
</evidence>
<accession>A0A918J240</accession>
<keyword evidence="5" id="KW-1185">Reference proteome</keyword>
<dbReference type="InterPro" id="IPR029068">
    <property type="entry name" value="Glyas_Bleomycin-R_OHBP_Dase"/>
</dbReference>
<dbReference type="Gene3D" id="3.10.180.10">
    <property type="entry name" value="2,3-Dihydroxybiphenyl 1,2-Dioxygenase, domain 1"/>
    <property type="match status" value="1"/>
</dbReference>
<name>A0A918J240_9FLAO</name>
<evidence type="ECO:0000313" key="4">
    <source>
        <dbReference type="EMBL" id="GGW43871.1"/>
    </source>
</evidence>
<feature type="domain" description="VOC" evidence="3">
    <location>
        <begin position="14"/>
        <end position="142"/>
    </location>
</feature>
<dbReference type="NCBIfam" id="TIGR03081">
    <property type="entry name" value="metmalonyl_epim"/>
    <property type="match status" value="1"/>
</dbReference>
<evidence type="ECO:0000313" key="5">
    <source>
        <dbReference type="Proteomes" id="UP000634668"/>
    </source>
</evidence>
<protein>
    <submittedName>
        <fullName evidence="4">Methylmalonyl-CoA epimerase</fullName>
    </submittedName>
</protein>
<proteinExistence type="inferred from homology"/>
<dbReference type="GO" id="GO:0046872">
    <property type="term" value="F:metal ion binding"/>
    <property type="evidence" value="ECO:0007669"/>
    <property type="project" value="UniProtKB-KW"/>
</dbReference>